<reference evidence="2 3" key="1">
    <citation type="journal article" date="2018" name="Front. Microbiol.">
        <title>Genome-Wide Analysis of Corynespora cassiicola Leaf Fall Disease Putative Effectors.</title>
        <authorList>
            <person name="Lopez D."/>
            <person name="Ribeiro S."/>
            <person name="Label P."/>
            <person name="Fumanal B."/>
            <person name="Venisse J.S."/>
            <person name="Kohler A."/>
            <person name="de Oliveira R.R."/>
            <person name="Labutti K."/>
            <person name="Lipzen A."/>
            <person name="Lail K."/>
            <person name="Bauer D."/>
            <person name="Ohm R.A."/>
            <person name="Barry K.W."/>
            <person name="Spatafora J."/>
            <person name="Grigoriev I.V."/>
            <person name="Martin F.M."/>
            <person name="Pujade-Renaud V."/>
        </authorList>
    </citation>
    <scope>NUCLEOTIDE SEQUENCE [LARGE SCALE GENOMIC DNA]</scope>
    <source>
        <strain evidence="2 3">Philippines</strain>
    </source>
</reference>
<sequence>MRLSMALVAACGLISSASAFAMPSEMLGLAVRDGSNPCSIMDSPKANASIQLSSWLECQVNGFFPYPANGPWDLVFANAFSKDLKATFNDTHYNYDGWMSLYKSFNVTLGANFAPFRHGFISSVAVPNDNGDKGGFAYILGWEGGNHTALKRDLYFTDASFAVIREIDGKRKIVEFRESANIPNTAPLPTPNEWECSFKDS</sequence>
<organism evidence="2 3">
    <name type="scientific">Corynespora cassiicola Philippines</name>
    <dbReference type="NCBI Taxonomy" id="1448308"/>
    <lineage>
        <taxon>Eukaryota</taxon>
        <taxon>Fungi</taxon>
        <taxon>Dikarya</taxon>
        <taxon>Ascomycota</taxon>
        <taxon>Pezizomycotina</taxon>
        <taxon>Dothideomycetes</taxon>
        <taxon>Pleosporomycetidae</taxon>
        <taxon>Pleosporales</taxon>
        <taxon>Corynesporascaceae</taxon>
        <taxon>Corynespora</taxon>
    </lineage>
</organism>
<dbReference type="EMBL" id="KZ678128">
    <property type="protein sequence ID" value="PSN74468.1"/>
    <property type="molecule type" value="Genomic_DNA"/>
</dbReference>
<feature type="chain" id="PRO_5015451487" description="SnoaL-like domain-containing protein" evidence="1">
    <location>
        <begin position="20"/>
        <end position="201"/>
    </location>
</feature>
<evidence type="ECO:0000256" key="1">
    <source>
        <dbReference type="SAM" id="SignalP"/>
    </source>
</evidence>
<keyword evidence="1" id="KW-0732">Signal</keyword>
<gene>
    <name evidence="2" type="ORF">BS50DRAFT_567309</name>
</gene>
<protein>
    <recommendedName>
        <fullName evidence="4">SnoaL-like domain-containing protein</fullName>
    </recommendedName>
</protein>
<evidence type="ECO:0000313" key="3">
    <source>
        <dbReference type="Proteomes" id="UP000240883"/>
    </source>
</evidence>
<dbReference type="AlphaFoldDB" id="A0A2T2PAR2"/>
<evidence type="ECO:0008006" key="4">
    <source>
        <dbReference type="Google" id="ProtNLM"/>
    </source>
</evidence>
<proteinExistence type="predicted"/>
<feature type="signal peptide" evidence="1">
    <location>
        <begin position="1"/>
        <end position="19"/>
    </location>
</feature>
<keyword evidence="3" id="KW-1185">Reference proteome</keyword>
<dbReference type="OrthoDB" id="3927857at2759"/>
<accession>A0A2T2PAR2</accession>
<dbReference type="Proteomes" id="UP000240883">
    <property type="component" value="Unassembled WGS sequence"/>
</dbReference>
<evidence type="ECO:0000313" key="2">
    <source>
        <dbReference type="EMBL" id="PSN74468.1"/>
    </source>
</evidence>
<name>A0A2T2PAR2_CORCC</name>